<feature type="coiled-coil region" evidence="1">
    <location>
        <begin position="131"/>
        <end position="158"/>
    </location>
</feature>
<keyword evidence="1" id="KW-0175">Coiled coil</keyword>
<proteinExistence type="predicted"/>
<gene>
    <name evidence="3" type="ORF">D0466_18460</name>
</gene>
<feature type="region of interest" description="Disordered" evidence="2">
    <location>
        <begin position="329"/>
        <end position="348"/>
    </location>
</feature>
<dbReference type="EMBL" id="QVTD01000016">
    <property type="protein sequence ID" value="RFU61205.1"/>
    <property type="molecule type" value="Genomic_DNA"/>
</dbReference>
<accession>A0A372L8I3</accession>
<dbReference type="AlphaFoldDB" id="A0A372L8I3"/>
<name>A0A372L8I3_9BACI</name>
<protein>
    <recommendedName>
        <fullName evidence="5">Phage tail tape measure protein</fullName>
    </recommendedName>
</protein>
<sequence length="375" mass="41534">MAIPLLVKGGTKLYKHLKEEQIPALDSFGNKVSDSTSKAVLGYKKLNYEATTELNELLWSGTTITKKISNDLSGKFAEMARKISSSMKKEFDQSYSHMNTFFQNSKALTGKEEQAILNKIKGKQIEREKSLQHMQNRLKAITNRAAKEKRDITEGEQREINHILNRMMNMAVQTMSKGEVEEKAIMERLKNASGSITARQAAETIRNSLKSKNAAIKDAVTKRDKVIAAAIRERDETGSISAKEAAKIIREANRQHDHAVKKAKSMHKNVVKEAKEQAGSHGRYIDEETGKVKTGWNLMWEKVFEIMGKIKSMFGFKSNTTALKAAKKTKSEEARYATGTSSTGHPGGPAIVGEKGRELAHIPGTGVTMLGARGP</sequence>
<organism evidence="3 4">
    <name type="scientific">Peribacillus glennii</name>
    <dbReference type="NCBI Taxonomy" id="2303991"/>
    <lineage>
        <taxon>Bacteria</taxon>
        <taxon>Bacillati</taxon>
        <taxon>Bacillota</taxon>
        <taxon>Bacilli</taxon>
        <taxon>Bacillales</taxon>
        <taxon>Bacillaceae</taxon>
        <taxon>Peribacillus</taxon>
    </lineage>
</organism>
<comment type="caution">
    <text evidence="3">The sequence shown here is derived from an EMBL/GenBank/DDBJ whole genome shotgun (WGS) entry which is preliminary data.</text>
</comment>
<evidence type="ECO:0000313" key="3">
    <source>
        <dbReference type="EMBL" id="RFU61205.1"/>
    </source>
</evidence>
<evidence type="ECO:0008006" key="5">
    <source>
        <dbReference type="Google" id="ProtNLM"/>
    </source>
</evidence>
<evidence type="ECO:0000256" key="1">
    <source>
        <dbReference type="SAM" id="Coils"/>
    </source>
</evidence>
<dbReference type="Proteomes" id="UP000262939">
    <property type="component" value="Unassembled WGS sequence"/>
</dbReference>
<reference evidence="3 4" key="1">
    <citation type="submission" date="2018-08" db="EMBL/GenBank/DDBJ databases">
        <title>Bacillus chawlae sp. nov., Bacillus glennii sp. nov., and Bacillus saganii sp. nov. Isolated from the Vehicle Assembly Building at Kennedy Space Center where the Viking Spacecraft were Assembled.</title>
        <authorList>
            <person name="Seuylemezian A."/>
            <person name="Vaishampayan P."/>
        </authorList>
    </citation>
    <scope>NUCLEOTIDE SEQUENCE [LARGE SCALE GENOMIC DNA]</scope>
    <source>
        <strain evidence="3 4">V44-8</strain>
    </source>
</reference>
<evidence type="ECO:0000313" key="4">
    <source>
        <dbReference type="Proteomes" id="UP000262939"/>
    </source>
</evidence>
<evidence type="ECO:0000256" key="2">
    <source>
        <dbReference type="SAM" id="MobiDB-lite"/>
    </source>
</evidence>
<keyword evidence="4" id="KW-1185">Reference proteome</keyword>